<accession>A0A848L892</accession>
<dbReference type="EMBL" id="JABBJJ010000019">
    <property type="protein sequence ID" value="NMO14462.1"/>
    <property type="molecule type" value="Genomic_DNA"/>
</dbReference>
<gene>
    <name evidence="7" type="ORF">HG543_06265</name>
</gene>
<dbReference type="Gene3D" id="3.80.20.20">
    <property type="entry name" value="Receptor L-domain"/>
    <property type="match status" value="1"/>
</dbReference>
<evidence type="ECO:0000259" key="6">
    <source>
        <dbReference type="Pfam" id="PF23657"/>
    </source>
</evidence>
<evidence type="ECO:0000256" key="5">
    <source>
        <dbReference type="ARBA" id="ARBA00023180"/>
    </source>
</evidence>
<keyword evidence="3" id="KW-0964">Secreted</keyword>
<feature type="domain" description="DUF7151" evidence="6">
    <location>
        <begin position="230"/>
        <end position="272"/>
    </location>
</feature>
<dbReference type="RefSeq" id="WP_169343760.1">
    <property type="nucleotide sequence ID" value="NZ_JABBJJ010000019.1"/>
</dbReference>
<dbReference type="InterPro" id="IPR051648">
    <property type="entry name" value="CWI-Assembly_Regulator"/>
</dbReference>
<sequence>MRWTWMALWLLTAGCDGIELEQLVKQHPPATRMRPELAGANCPQGGHAVLTGLDLDDDGVLDDDEVRTTTYSCFSARSSLRPEPPGLHCAHGGQAVLTGLDLDDDGVLDDSEVTATDYVCATTVPNVLVRTRQVASGAQCTHGGVVSHAGVDLDGDQLLDDAEITREVYGCSEPAPVLTRVRDVATNYTVCPKPGALVEAAVDLDRDGVFDDTEVRASLEICVSVSQARVRQQPEPAGERCPMGGTAVQAGRDINMDGEFGPNEVLGTTYVCQPTATYDGMYLVRDAADFAALSAISHIRGSLIIANSPLTEVVLPGLVSVEGSLSIDGNPALTRVDLAGLRSVGEALYVADNANLELLRVGPAGPTPPYPVRVGTDLTVRTNGKLTSLFGLDAVAPRHNVSVSSNPVLGGGGRFSYLTDLTGSLVIEGNAALGAVPFSSLRTVAGSVRLVDNDALITFLGLEGLVTVGEDVIIANNASLRSTAELNLNTVGGTLSLTENPALQDFTLGSLFLVGRIIIHRNASLEWVGPMRSLQAVDRDFGITENPKLKFLMEFPMLVSVGAYLQLSDNPLLTDVSVFSRLLRLGVLNVSRSAGLTSLAPFSGLRELDGLVVQENPELTQLGLSGLVQVSSFFWVTDNPKLPGCLATSLADSVYTGPVQDRDIQNNAETACGP</sequence>
<dbReference type="SUPFAM" id="SSF52058">
    <property type="entry name" value="L domain-like"/>
    <property type="match status" value="3"/>
</dbReference>
<keyword evidence="8" id="KW-1185">Reference proteome</keyword>
<comment type="caution">
    <text evidence="7">The sequence shown here is derived from an EMBL/GenBank/DDBJ whole genome shotgun (WGS) entry which is preliminary data.</text>
</comment>
<feature type="domain" description="DUF7151" evidence="6">
    <location>
        <begin position="126"/>
        <end position="171"/>
    </location>
</feature>
<evidence type="ECO:0000256" key="2">
    <source>
        <dbReference type="ARBA" id="ARBA00022512"/>
    </source>
</evidence>
<dbReference type="InterPro" id="IPR036941">
    <property type="entry name" value="Rcpt_L-dom_sf"/>
</dbReference>
<protein>
    <recommendedName>
        <fullName evidence="6">DUF7151 domain-containing protein</fullName>
    </recommendedName>
</protein>
<dbReference type="GO" id="GO:0030313">
    <property type="term" value="C:cell envelope"/>
    <property type="evidence" value="ECO:0007669"/>
    <property type="project" value="UniProtKB-SubCell"/>
</dbReference>
<feature type="domain" description="DUF7151" evidence="6">
    <location>
        <begin position="80"/>
        <end position="120"/>
    </location>
</feature>
<organism evidence="7 8">
    <name type="scientific">Pyxidicoccus fallax</name>
    <dbReference type="NCBI Taxonomy" id="394095"/>
    <lineage>
        <taxon>Bacteria</taxon>
        <taxon>Pseudomonadati</taxon>
        <taxon>Myxococcota</taxon>
        <taxon>Myxococcia</taxon>
        <taxon>Myxococcales</taxon>
        <taxon>Cystobacterineae</taxon>
        <taxon>Myxococcaceae</taxon>
        <taxon>Pyxidicoccus</taxon>
    </lineage>
</organism>
<dbReference type="InterPro" id="IPR018247">
    <property type="entry name" value="EF_Hand_1_Ca_BS"/>
</dbReference>
<dbReference type="PROSITE" id="PS00018">
    <property type="entry name" value="EF_HAND_1"/>
    <property type="match status" value="1"/>
</dbReference>
<dbReference type="PANTHER" id="PTHR31018:SF3">
    <property type="entry name" value="RECEPTOR PROTEIN-TYROSINE KINASE"/>
    <property type="match status" value="1"/>
</dbReference>
<evidence type="ECO:0000313" key="8">
    <source>
        <dbReference type="Proteomes" id="UP000518300"/>
    </source>
</evidence>
<reference evidence="7 8" key="1">
    <citation type="submission" date="2020-04" db="EMBL/GenBank/DDBJ databases">
        <title>Draft genome of Pyxidicoccus fallax type strain.</title>
        <authorList>
            <person name="Whitworth D.E."/>
        </authorList>
    </citation>
    <scope>NUCLEOTIDE SEQUENCE [LARGE SCALE GENOMIC DNA]</scope>
    <source>
        <strain evidence="7 8">DSM 14698</strain>
    </source>
</reference>
<evidence type="ECO:0000256" key="4">
    <source>
        <dbReference type="ARBA" id="ARBA00022729"/>
    </source>
</evidence>
<dbReference type="AlphaFoldDB" id="A0A848L892"/>
<keyword evidence="2" id="KW-0134">Cell wall</keyword>
<evidence type="ECO:0000313" key="7">
    <source>
        <dbReference type="EMBL" id="NMO14462.1"/>
    </source>
</evidence>
<dbReference type="InterPro" id="IPR055575">
    <property type="entry name" value="DUF7151"/>
</dbReference>
<feature type="domain" description="DUF7151" evidence="6">
    <location>
        <begin position="32"/>
        <end position="73"/>
    </location>
</feature>
<keyword evidence="5" id="KW-0325">Glycoprotein</keyword>
<evidence type="ECO:0000256" key="3">
    <source>
        <dbReference type="ARBA" id="ARBA00022525"/>
    </source>
</evidence>
<dbReference type="PROSITE" id="PS51257">
    <property type="entry name" value="PROKAR_LIPOPROTEIN"/>
    <property type="match status" value="1"/>
</dbReference>
<dbReference type="Proteomes" id="UP000518300">
    <property type="component" value="Unassembled WGS sequence"/>
</dbReference>
<name>A0A848L892_9BACT</name>
<proteinExistence type="predicted"/>
<comment type="subcellular location">
    <subcellularLocation>
        <location evidence="1">Secreted</location>
        <location evidence="1">Cell wall</location>
    </subcellularLocation>
</comment>
<keyword evidence="4" id="KW-0732">Signal</keyword>
<dbReference type="Pfam" id="PF23657">
    <property type="entry name" value="DUF7151"/>
    <property type="match status" value="4"/>
</dbReference>
<evidence type="ECO:0000256" key="1">
    <source>
        <dbReference type="ARBA" id="ARBA00004191"/>
    </source>
</evidence>
<dbReference type="PANTHER" id="PTHR31018">
    <property type="entry name" value="SPORULATION-SPECIFIC PROTEIN-RELATED"/>
    <property type="match status" value="1"/>
</dbReference>